<dbReference type="AlphaFoldDB" id="A0A448ZYY8"/>
<name>A0A448ZYY8_METSV</name>
<dbReference type="PROSITE" id="PS50893">
    <property type="entry name" value="ABC_TRANSPORTER_2"/>
    <property type="match status" value="1"/>
</dbReference>
<gene>
    <name evidence="5" type="primary">ecsA_2</name>
    <name evidence="5" type="ORF">NCTC10113_01379</name>
</gene>
<dbReference type="SMART" id="SM00382">
    <property type="entry name" value="AAA"/>
    <property type="match status" value="1"/>
</dbReference>
<accession>A0A448ZYY8</accession>
<dbReference type="PANTHER" id="PTHR42939">
    <property type="entry name" value="ABC TRANSPORTER ATP-BINDING PROTEIN ALBC-RELATED"/>
    <property type="match status" value="1"/>
</dbReference>
<dbReference type="GO" id="GO:0016887">
    <property type="term" value="F:ATP hydrolysis activity"/>
    <property type="evidence" value="ECO:0007669"/>
    <property type="project" value="InterPro"/>
</dbReference>
<keyword evidence="5" id="KW-0614">Plasmid</keyword>
<organism evidence="5">
    <name type="scientific">Metamycoplasma salivarium</name>
    <name type="common">Mycoplasma salivarium</name>
    <dbReference type="NCBI Taxonomy" id="2124"/>
    <lineage>
        <taxon>Bacteria</taxon>
        <taxon>Bacillati</taxon>
        <taxon>Mycoplasmatota</taxon>
        <taxon>Mycoplasmoidales</taxon>
        <taxon>Metamycoplasmataceae</taxon>
        <taxon>Metamycoplasma</taxon>
    </lineage>
</organism>
<evidence type="ECO:0000259" key="4">
    <source>
        <dbReference type="PROSITE" id="PS50893"/>
    </source>
</evidence>
<sequence>MSDALKFENVGKNFHNFNALDDVTFSVKKGQFHAFIGSNGAGKTTLIRCLLGFYLDFAGKISIDNIDSKDFHSKQKIGYIPEVADFPKILTTYEYLYHFALISGLSKKDAVAKVNSLLETYNMNTPTYKNKSPFFMSSGQKKLVLLMQALLNDPIILILDEPVANLDPQNRLEFYEAIKKFHEQGNTIFISSHILSELEKYIDSYTQIENGKIIQSGSLNEHNDKLIYNWIFELSRANDATKFIDLLKKNNFEFSIKNEQTFLLKLTSEKHKNELLNLIIQDNISFSKFEEYKQQLGDIYFEKNKK</sequence>
<dbReference type="CDD" id="cd03230">
    <property type="entry name" value="ABC_DR_subfamily_A"/>
    <property type="match status" value="1"/>
</dbReference>
<dbReference type="Gene3D" id="3.40.50.300">
    <property type="entry name" value="P-loop containing nucleotide triphosphate hydrolases"/>
    <property type="match status" value="1"/>
</dbReference>
<reference evidence="5" key="1">
    <citation type="submission" date="2019-01" db="EMBL/GenBank/DDBJ databases">
        <authorList>
            <consortium name="Pathogen Informatics"/>
        </authorList>
    </citation>
    <scope>NUCLEOTIDE SEQUENCE [LARGE SCALE GENOMIC DNA]</scope>
    <source>
        <strain evidence="5">NCTC10113</strain>
    </source>
</reference>
<dbReference type="InterPro" id="IPR051782">
    <property type="entry name" value="ABC_Transporter_VariousFunc"/>
</dbReference>
<proteinExistence type="predicted"/>
<evidence type="ECO:0000256" key="2">
    <source>
        <dbReference type="ARBA" id="ARBA00022741"/>
    </source>
</evidence>
<protein>
    <submittedName>
        <fullName evidence="5">ABC transporter, ATP-binding protein</fullName>
    </submittedName>
</protein>
<evidence type="ECO:0000256" key="1">
    <source>
        <dbReference type="ARBA" id="ARBA00022448"/>
    </source>
</evidence>
<dbReference type="GO" id="GO:0005524">
    <property type="term" value="F:ATP binding"/>
    <property type="evidence" value="ECO:0007669"/>
    <property type="project" value="UniProtKB-KW"/>
</dbReference>
<dbReference type="Pfam" id="PF00005">
    <property type="entry name" value="ABC_tran"/>
    <property type="match status" value="1"/>
</dbReference>
<dbReference type="SUPFAM" id="SSF52540">
    <property type="entry name" value="P-loop containing nucleoside triphosphate hydrolases"/>
    <property type="match status" value="1"/>
</dbReference>
<keyword evidence="2" id="KW-0547">Nucleotide-binding</keyword>
<geneLocation type="plasmid" evidence="5">
    <name>2</name>
</geneLocation>
<dbReference type="InterPro" id="IPR003593">
    <property type="entry name" value="AAA+_ATPase"/>
</dbReference>
<feature type="domain" description="ABC transporter" evidence="4">
    <location>
        <begin position="5"/>
        <end position="235"/>
    </location>
</feature>
<keyword evidence="3 5" id="KW-0067">ATP-binding</keyword>
<keyword evidence="1" id="KW-0813">Transport</keyword>
<dbReference type="RefSeq" id="WP_024544238.1">
    <property type="nucleotide sequence ID" value="NZ_LR214938.2"/>
</dbReference>
<evidence type="ECO:0000256" key="3">
    <source>
        <dbReference type="ARBA" id="ARBA00022840"/>
    </source>
</evidence>
<dbReference type="InterPro" id="IPR027417">
    <property type="entry name" value="P-loop_NTPase"/>
</dbReference>
<dbReference type="EMBL" id="LR214939">
    <property type="protein sequence ID" value="VEU56470.1"/>
    <property type="molecule type" value="Genomic_DNA"/>
</dbReference>
<dbReference type="PANTHER" id="PTHR42939:SF1">
    <property type="entry name" value="ABC TRANSPORTER ATP-BINDING PROTEIN ALBC-RELATED"/>
    <property type="match status" value="1"/>
</dbReference>
<evidence type="ECO:0000313" key="5">
    <source>
        <dbReference type="EMBL" id="VEU56470.1"/>
    </source>
</evidence>
<dbReference type="InterPro" id="IPR003439">
    <property type="entry name" value="ABC_transporter-like_ATP-bd"/>
</dbReference>